<dbReference type="Proteomes" id="UP001189429">
    <property type="component" value="Unassembled WGS sequence"/>
</dbReference>
<feature type="compositionally biased region" description="Basic and acidic residues" evidence="1">
    <location>
        <begin position="22"/>
        <end position="37"/>
    </location>
</feature>
<organism evidence="2 3">
    <name type="scientific">Prorocentrum cordatum</name>
    <dbReference type="NCBI Taxonomy" id="2364126"/>
    <lineage>
        <taxon>Eukaryota</taxon>
        <taxon>Sar</taxon>
        <taxon>Alveolata</taxon>
        <taxon>Dinophyceae</taxon>
        <taxon>Prorocentrales</taxon>
        <taxon>Prorocentraceae</taxon>
        <taxon>Prorocentrum</taxon>
    </lineage>
</organism>
<feature type="region of interest" description="Disordered" evidence="1">
    <location>
        <begin position="1"/>
        <end position="108"/>
    </location>
</feature>
<name>A0ABN9VTP5_9DINO</name>
<feature type="compositionally biased region" description="Acidic residues" evidence="1">
    <location>
        <begin position="44"/>
        <end position="73"/>
    </location>
</feature>
<gene>
    <name evidence="2" type="ORF">PCOR1329_LOCUS60070</name>
</gene>
<keyword evidence="3" id="KW-1185">Reference proteome</keyword>
<comment type="caution">
    <text evidence="2">The sequence shown here is derived from an EMBL/GenBank/DDBJ whole genome shotgun (WGS) entry which is preliminary data.</text>
</comment>
<reference evidence="2" key="1">
    <citation type="submission" date="2023-10" db="EMBL/GenBank/DDBJ databases">
        <authorList>
            <person name="Chen Y."/>
            <person name="Shah S."/>
            <person name="Dougan E. K."/>
            <person name="Thang M."/>
            <person name="Chan C."/>
        </authorList>
    </citation>
    <scope>NUCLEOTIDE SEQUENCE [LARGE SCALE GENOMIC DNA]</scope>
</reference>
<proteinExistence type="predicted"/>
<sequence>MRNSPSERWAGTRSVMRPPKGLSKEESSQKEAEKDGDGLAGQGENDEGIWEEDEEDEEGQEEEAEEEEEEEDSLAAHRRAAPRIPIDQWLGCVVQNERPPTPSDFRTA</sequence>
<evidence type="ECO:0000313" key="2">
    <source>
        <dbReference type="EMBL" id="CAK0875389.1"/>
    </source>
</evidence>
<evidence type="ECO:0000313" key="3">
    <source>
        <dbReference type="Proteomes" id="UP001189429"/>
    </source>
</evidence>
<protein>
    <submittedName>
        <fullName evidence="2">Uncharacterized protein</fullName>
    </submittedName>
</protein>
<evidence type="ECO:0000256" key="1">
    <source>
        <dbReference type="SAM" id="MobiDB-lite"/>
    </source>
</evidence>
<accession>A0ABN9VTP5</accession>
<dbReference type="EMBL" id="CAUYUJ010017505">
    <property type="protein sequence ID" value="CAK0875389.1"/>
    <property type="molecule type" value="Genomic_DNA"/>
</dbReference>